<accession>A0A8J7HKC0</accession>
<gene>
    <name evidence="5" type="ORF">I8748_02950</name>
</gene>
<protein>
    <submittedName>
        <fullName evidence="5">VCBS repeat-containing protein</fullName>
    </submittedName>
</protein>
<dbReference type="EMBL" id="JAECZC010000002">
    <property type="protein sequence ID" value="MBH8561146.1"/>
    <property type="molecule type" value="Genomic_DNA"/>
</dbReference>
<dbReference type="Pfam" id="PF13517">
    <property type="entry name" value="FG-GAP_3"/>
    <property type="match status" value="3"/>
</dbReference>
<dbReference type="NCBIfam" id="NF041518">
    <property type="entry name" value="choice_anch_Q"/>
    <property type="match status" value="1"/>
</dbReference>
<sequence>MNDLNANNQLGILPTNNDFSSLASIDKLSISDSYGLSNIFSLNGVIGSSANLQFTLTQNQAAFVNEIGVYLLDDDKGRVNGITPGQQGYQAAALSKAQVIFSAITNKLSGGINFVRQLSYNIGQHFGFYMVANSTTDTLQAKLANGETPPNVFFALNAANSDHFNHLQIQDQGNNKFNLAWEDQLKGGDRDFNDLVLSMELVNTPSLLGTGLQGQQQREIIDLQSVSGQVTAEFSLNSNAVYNNSVGLYKITDASGTVIDPLSGKAITPGEAGYALAAMRQSVLTATRLDNGATSTNIEGGGLFAPYIIANGNLQQFFSQPGVGVNVYFPYLQANPDKLDHIRLLADNTFAFEDTFGGGELDYDDIVVQIHLTVGNSNQPPIPVPVVSGSLAFTAASYSADEGNNSTVGQVVATIQRTGGTDGEVSVDVQLDDGSTATLGEDYTNNLPITVNFAAGETSKDVIIPILGDTKDEIDETIKLKLVNPTGGASLGSQQTATYTIIDDDDFPSIVIDDVNLNEGNSGSTNAIFTVSLSAASDKTIAVDYATTDNTANLPSDYTITTGTLTFNPGVTTQTISVPIIGDTFYENNETFLVQFSNANNATIADNQGIGTIVNDDAGPTFDFSAASYTVIEGNATGFTTFAKVQVNRTGNTSSTDTVQLQLANGKAPSGTGGATANIGIDYNNTSITVVFNPGDTSAIASIPIAGDTQYEQNENVVLTLVNPSAGNIGTTISNAVLTINNDDDLPTVSITASPIKATETGTTSFFTITRTGDTATDLTVNLAIDNSSTVTSNTGGAFLVDYTLSGGNISGTGATRTAIIPAGQSSVIVTLTPIDDIHAEADETLKLNLAANSAYGIDSVANSATVTITANDTVVINTNDDTVNYSLKEGSLRQAMLNAIAFADADTITFSGAGASGTINLKSALPDISGANANNTTIDGPGANLLTVQRSTVASTPKFGIFTINGVTATINGLTITNGDRIGGSPNNGGGITNNNGSVTITNSLISGNKAENGGGIDNYGTMTVLNSTIANNYASFQIGGISNAGNNGAVLTIINSTISGNQSAGRYGGIATVNIGTTMNLQNSTIYNNSASIGEGGIYSNGTTVYAKNTIIAGNIAPSNPDFNGTLTSNGYNLIGNTSGAVITGNTTGNITGVSANLGPLQNNGGATPTHALLPGSLAINAGDPAFASPPLTDQRGTGFNRVVQGRIDIGAFEANLNLGGLDIITANLGVDTVSVLQGNGSGGFAPAVNYSAGLSPESLALAVADFDGDSKPDVALANRNGFNGQVSVLRGQGNGAFAAPVVYTLSASANPSKLAARDLNGDGKPDLVTGNWGTDNVTVLLNDGTGSFKPGVNYALGGGVSSTNGVAIGDLDGDAKPELIVTNANSYNVTVLRNTGNGAFTPVGNFPVGTNPEGVAVGDFNGDGKLDVVTSQIDKVVKVMLGNGNGTLQPAVSYAVGNFPESVVVADVNGDQRPDILTGNYYDGTVSVLLNNAASPGTFLPSVSYTAGGSGAGLHAVAVGDVNADGKPDIVAANANKNNISVLINMGNGTFATPVNYGVGSNPVSVGLGFF</sequence>
<feature type="domain" description="Calx-beta" evidence="4">
    <location>
        <begin position="378"/>
        <end position="483"/>
    </location>
</feature>
<reference evidence="5 6" key="1">
    <citation type="journal article" date="2021" name="Int. J. Syst. Evol. Microbiol.">
        <title>Amazonocrinis nigriterrae gen. nov., sp. nov., Atlanticothrix silvestris gen. nov., sp. nov. and Dendronalium phyllosphericum gen. nov., sp. nov., nostocacean cyanobacteria from Brazilian environments.</title>
        <authorList>
            <person name="Alvarenga D.O."/>
            <person name="Andreote A.P.D."/>
            <person name="Branco L.H.Z."/>
            <person name="Delbaje E."/>
            <person name="Cruz R.B."/>
            <person name="Varani A.M."/>
            <person name="Fiore M.F."/>
        </authorList>
    </citation>
    <scope>NUCLEOTIDE SEQUENCE [LARGE SCALE GENOMIC DNA]</scope>
    <source>
        <strain evidence="5 6">CENA67</strain>
    </source>
</reference>
<dbReference type="Pfam" id="PF03160">
    <property type="entry name" value="Calx-beta"/>
    <property type="match status" value="3"/>
</dbReference>
<dbReference type="SMART" id="SM00237">
    <property type="entry name" value="Calx_beta"/>
    <property type="match status" value="3"/>
</dbReference>
<dbReference type="GO" id="GO:0016020">
    <property type="term" value="C:membrane"/>
    <property type="evidence" value="ECO:0007669"/>
    <property type="project" value="InterPro"/>
</dbReference>
<dbReference type="InterPro" id="IPR003644">
    <property type="entry name" value="Calx_beta"/>
</dbReference>
<dbReference type="GO" id="GO:0007154">
    <property type="term" value="P:cell communication"/>
    <property type="evidence" value="ECO:0007669"/>
    <property type="project" value="InterPro"/>
</dbReference>
<keyword evidence="2" id="KW-0677">Repeat</keyword>
<dbReference type="InterPro" id="IPR025193">
    <property type="entry name" value="DUF4114"/>
</dbReference>
<evidence type="ECO:0000256" key="3">
    <source>
        <dbReference type="ARBA" id="ARBA00022837"/>
    </source>
</evidence>
<dbReference type="Proteomes" id="UP000632766">
    <property type="component" value="Unassembled WGS sequence"/>
</dbReference>
<keyword evidence="1" id="KW-0732">Signal</keyword>
<dbReference type="Pfam" id="PF13448">
    <property type="entry name" value="DUF4114"/>
    <property type="match status" value="2"/>
</dbReference>
<keyword evidence="3" id="KW-0106">Calcium</keyword>
<dbReference type="InterPro" id="IPR028994">
    <property type="entry name" value="Integrin_alpha_N"/>
</dbReference>
<dbReference type="InterPro" id="IPR038081">
    <property type="entry name" value="CalX-like_sf"/>
</dbReference>
<evidence type="ECO:0000313" key="5">
    <source>
        <dbReference type="EMBL" id="MBH8561146.1"/>
    </source>
</evidence>
<dbReference type="Gene3D" id="2.60.40.2030">
    <property type="match status" value="4"/>
</dbReference>
<dbReference type="SUPFAM" id="SSF69318">
    <property type="entry name" value="Integrin alpha N-terminal domain"/>
    <property type="match status" value="1"/>
</dbReference>
<evidence type="ECO:0000256" key="2">
    <source>
        <dbReference type="ARBA" id="ARBA00022737"/>
    </source>
</evidence>
<proteinExistence type="predicted"/>
<dbReference type="SUPFAM" id="SSF51126">
    <property type="entry name" value="Pectin lyase-like"/>
    <property type="match status" value="1"/>
</dbReference>
<evidence type="ECO:0000313" key="6">
    <source>
        <dbReference type="Proteomes" id="UP000632766"/>
    </source>
</evidence>
<feature type="domain" description="Calx-beta" evidence="4">
    <location>
        <begin position="609"/>
        <end position="722"/>
    </location>
</feature>
<dbReference type="InterPro" id="IPR059226">
    <property type="entry name" value="Choice_anch_Q_dom"/>
</dbReference>
<dbReference type="InterPro" id="IPR011050">
    <property type="entry name" value="Pectin_lyase_fold/virulence"/>
</dbReference>
<dbReference type="SUPFAM" id="SSF141072">
    <property type="entry name" value="CalX-like"/>
    <property type="match status" value="4"/>
</dbReference>
<organism evidence="5 6">
    <name type="scientific">Amazonocrinis nigriterrae CENA67</name>
    <dbReference type="NCBI Taxonomy" id="2794033"/>
    <lineage>
        <taxon>Bacteria</taxon>
        <taxon>Bacillati</taxon>
        <taxon>Cyanobacteriota</taxon>
        <taxon>Cyanophyceae</taxon>
        <taxon>Nostocales</taxon>
        <taxon>Nostocaceae</taxon>
        <taxon>Amazonocrinis</taxon>
        <taxon>Amazonocrinis nigriterrae</taxon>
    </lineage>
</organism>
<dbReference type="PANTHER" id="PTHR46580:SF2">
    <property type="entry name" value="MAM DOMAIN-CONTAINING PROTEIN"/>
    <property type="match status" value="1"/>
</dbReference>
<evidence type="ECO:0000256" key="1">
    <source>
        <dbReference type="ARBA" id="ARBA00022729"/>
    </source>
</evidence>
<dbReference type="RefSeq" id="WP_198123167.1">
    <property type="nucleotide sequence ID" value="NZ_JAECZC010000002.1"/>
</dbReference>
<comment type="caution">
    <text evidence="5">The sequence shown here is derived from an EMBL/GenBank/DDBJ whole genome shotgun (WGS) entry which is preliminary data.</text>
</comment>
<evidence type="ECO:0000259" key="4">
    <source>
        <dbReference type="SMART" id="SM00237"/>
    </source>
</evidence>
<keyword evidence="6" id="KW-1185">Reference proteome</keyword>
<dbReference type="Gene3D" id="2.30.30.100">
    <property type="match status" value="4"/>
</dbReference>
<dbReference type="InterPro" id="IPR013517">
    <property type="entry name" value="FG-GAP"/>
</dbReference>
<dbReference type="PANTHER" id="PTHR46580">
    <property type="entry name" value="SENSOR KINASE-RELATED"/>
    <property type="match status" value="1"/>
</dbReference>
<name>A0A8J7HKC0_9NOST</name>
<feature type="domain" description="Calx-beta" evidence="4">
    <location>
        <begin position="497"/>
        <end position="597"/>
    </location>
</feature>